<organism evidence="2 3">
    <name type="scientific">Monoraphidium neglectum</name>
    <dbReference type="NCBI Taxonomy" id="145388"/>
    <lineage>
        <taxon>Eukaryota</taxon>
        <taxon>Viridiplantae</taxon>
        <taxon>Chlorophyta</taxon>
        <taxon>core chlorophytes</taxon>
        <taxon>Chlorophyceae</taxon>
        <taxon>CS clade</taxon>
        <taxon>Sphaeropleales</taxon>
        <taxon>Selenastraceae</taxon>
        <taxon>Monoraphidium</taxon>
    </lineage>
</organism>
<gene>
    <name evidence="2" type="ORF">MNEG_2881</name>
</gene>
<dbReference type="AlphaFoldDB" id="A0A0D2LEH9"/>
<dbReference type="Proteomes" id="UP000054498">
    <property type="component" value="Unassembled WGS sequence"/>
</dbReference>
<feature type="region of interest" description="Disordered" evidence="1">
    <location>
        <begin position="184"/>
        <end position="285"/>
    </location>
</feature>
<reference evidence="2 3" key="1">
    <citation type="journal article" date="2013" name="BMC Genomics">
        <title>Reconstruction of the lipid metabolism for the microalga Monoraphidium neglectum from its genome sequence reveals characteristics suitable for biofuel production.</title>
        <authorList>
            <person name="Bogen C."/>
            <person name="Al-Dilaimi A."/>
            <person name="Albersmeier A."/>
            <person name="Wichmann J."/>
            <person name="Grundmann M."/>
            <person name="Rupp O."/>
            <person name="Lauersen K.J."/>
            <person name="Blifernez-Klassen O."/>
            <person name="Kalinowski J."/>
            <person name="Goesmann A."/>
            <person name="Mussgnug J.H."/>
            <person name="Kruse O."/>
        </authorList>
    </citation>
    <scope>NUCLEOTIDE SEQUENCE [LARGE SCALE GENOMIC DNA]</scope>
    <source>
        <strain evidence="2 3">SAG 48.87</strain>
    </source>
</reference>
<protein>
    <submittedName>
        <fullName evidence="2">Uncharacterized protein</fullName>
    </submittedName>
</protein>
<evidence type="ECO:0000313" key="3">
    <source>
        <dbReference type="Proteomes" id="UP000054498"/>
    </source>
</evidence>
<accession>A0A0D2LEH9</accession>
<dbReference type="KEGG" id="mng:MNEG_2881"/>
<dbReference type="OrthoDB" id="545691at2759"/>
<dbReference type="GeneID" id="25735759"/>
<feature type="compositionally biased region" description="Gly residues" evidence="1">
    <location>
        <begin position="213"/>
        <end position="224"/>
    </location>
</feature>
<dbReference type="RefSeq" id="XP_013904093.1">
    <property type="nucleotide sequence ID" value="XM_014048639.1"/>
</dbReference>
<proteinExistence type="predicted"/>
<dbReference type="EMBL" id="KK100561">
    <property type="protein sequence ID" value="KIZ05074.1"/>
    <property type="molecule type" value="Genomic_DNA"/>
</dbReference>
<keyword evidence="3" id="KW-1185">Reference proteome</keyword>
<feature type="compositionally biased region" description="Low complexity" evidence="1">
    <location>
        <begin position="194"/>
        <end position="207"/>
    </location>
</feature>
<name>A0A0D2LEH9_9CHLO</name>
<sequence length="285" mass="29711">MRVLFWKKWARTRVRQCADLSASGAAVTVTFELIQSDLMLKLEGSWAFTLQTPSKPGGWPLSRVQYRFCMWPKGVPSALRRLPGLMDAVQGAVARESGQMMDKLAFVEGKMAYPTMHILDAVCIAAAEVDSAGSYKKLAKRAAKASAAAAASKPRPQVPGGFAQARPQVAVLAHRLSFESQSSVDSLPSFDAVSSDGADDAPAAPRSPRARRGGSGDGSSGSGGSATSDEGGRGRDVFGSDCGSSDCDGDGGAGRDQRGRAADAGLRMAKKGPFVRPGDGLVSLS</sequence>
<evidence type="ECO:0000256" key="1">
    <source>
        <dbReference type="SAM" id="MobiDB-lite"/>
    </source>
</evidence>
<evidence type="ECO:0000313" key="2">
    <source>
        <dbReference type="EMBL" id="KIZ05074.1"/>
    </source>
</evidence>